<keyword evidence="1" id="KW-0472">Membrane</keyword>
<organism evidence="2 3">
    <name type="scientific">Portunus trituberculatus</name>
    <name type="common">Swimming crab</name>
    <name type="synonym">Neptunus trituberculatus</name>
    <dbReference type="NCBI Taxonomy" id="210409"/>
    <lineage>
        <taxon>Eukaryota</taxon>
        <taxon>Metazoa</taxon>
        <taxon>Ecdysozoa</taxon>
        <taxon>Arthropoda</taxon>
        <taxon>Crustacea</taxon>
        <taxon>Multicrustacea</taxon>
        <taxon>Malacostraca</taxon>
        <taxon>Eumalacostraca</taxon>
        <taxon>Eucarida</taxon>
        <taxon>Decapoda</taxon>
        <taxon>Pleocyemata</taxon>
        <taxon>Brachyura</taxon>
        <taxon>Eubrachyura</taxon>
        <taxon>Portunoidea</taxon>
        <taxon>Portunidae</taxon>
        <taxon>Portuninae</taxon>
        <taxon>Portunus</taxon>
    </lineage>
</organism>
<accession>A0A5B7E7K4</accession>
<dbReference type="EMBL" id="VSRR010002178">
    <property type="protein sequence ID" value="MPC30022.1"/>
    <property type="molecule type" value="Genomic_DNA"/>
</dbReference>
<dbReference type="AlphaFoldDB" id="A0A5B7E7K4"/>
<protein>
    <submittedName>
        <fullName evidence="2">Uncharacterized protein</fullName>
    </submittedName>
</protein>
<evidence type="ECO:0000313" key="3">
    <source>
        <dbReference type="Proteomes" id="UP000324222"/>
    </source>
</evidence>
<keyword evidence="3" id="KW-1185">Reference proteome</keyword>
<keyword evidence="1" id="KW-1133">Transmembrane helix</keyword>
<reference evidence="2 3" key="1">
    <citation type="submission" date="2019-05" db="EMBL/GenBank/DDBJ databases">
        <title>Another draft genome of Portunus trituberculatus and its Hox gene families provides insights of decapod evolution.</title>
        <authorList>
            <person name="Jeong J.-H."/>
            <person name="Song I."/>
            <person name="Kim S."/>
            <person name="Choi T."/>
            <person name="Kim D."/>
            <person name="Ryu S."/>
            <person name="Kim W."/>
        </authorList>
    </citation>
    <scope>NUCLEOTIDE SEQUENCE [LARGE SCALE GENOMIC DNA]</scope>
    <source>
        <tissue evidence="2">Muscle</tissue>
    </source>
</reference>
<evidence type="ECO:0000313" key="2">
    <source>
        <dbReference type="EMBL" id="MPC30022.1"/>
    </source>
</evidence>
<comment type="caution">
    <text evidence="2">The sequence shown here is derived from an EMBL/GenBank/DDBJ whole genome shotgun (WGS) entry which is preliminary data.</text>
</comment>
<feature type="transmembrane region" description="Helical" evidence="1">
    <location>
        <begin position="21"/>
        <end position="41"/>
    </location>
</feature>
<proteinExistence type="predicted"/>
<keyword evidence="1" id="KW-0812">Transmembrane</keyword>
<gene>
    <name evidence="2" type="ORF">E2C01_023276</name>
</gene>
<dbReference type="Proteomes" id="UP000324222">
    <property type="component" value="Unassembled WGS sequence"/>
</dbReference>
<name>A0A5B7E7K4_PORTR</name>
<evidence type="ECO:0000256" key="1">
    <source>
        <dbReference type="SAM" id="Phobius"/>
    </source>
</evidence>
<sequence>MKTYHVAYGRHYRELCSSSPWLLKVVIVPFLYVVVAAALAVPHTLSLDQEVVSTPSSVVPHFTAAPPLLSKGSC</sequence>